<organism evidence="1">
    <name type="scientific">Aphanomyces invadans</name>
    <dbReference type="NCBI Taxonomy" id="157072"/>
    <lineage>
        <taxon>Eukaryota</taxon>
        <taxon>Sar</taxon>
        <taxon>Stramenopiles</taxon>
        <taxon>Oomycota</taxon>
        <taxon>Saprolegniomycetes</taxon>
        <taxon>Saprolegniales</taxon>
        <taxon>Verrucalvaceae</taxon>
        <taxon>Aphanomyces</taxon>
    </lineage>
</organism>
<dbReference type="AlphaFoldDB" id="A0A024U1P4"/>
<dbReference type="VEuPathDB" id="FungiDB:H310_07708"/>
<evidence type="ECO:0000313" key="1">
    <source>
        <dbReference type="EMBL" id="ETW00341.1"/>
    </source>
</evidence>
<name>A0A024U1P4_9STRA</name>
<accession>A0A024U1P4</accession>
<sequence length="161" mass="17834">MKAVSRWRQSLLVYRCASLQILPHVALASATTLADPSPAPVPSNQVHSIALFFSGLAKTCTLFLKTGRYLRRGVVVPRRFLRRGQSISAHLAQPPSKYQKLELCQARPAMNLLVQIARPEDSAVGDEDIAQLSLARPQSLFDAEFQHLYDHAADYLDVPLA</sequence>
<reference evidence="1" key="1">
    <citation type="submission" date="2013-12" db="EMBL/GenBank/DDBJ databases">
        <title>The Genome Sequence of Aphanomyces invadans NJM9701.</title>
        <authorList>
            <consortium name="The Broad Institute Genomics Platform"/>
            <person name="Russ C."/>
            <person name="Tyler B."/>
            <person name="van West P."/>
            <person name="Dieguez-Uribeondo J."/>
            <person name="Young S.K."/>
            <person name="Zeng Q."/>
            <person name="Gargeya S."/>
            <person name="Fitzgerald M."/>
            <person name="Abouelleil A."/>
            <person name="Alvarado L."/>
            <person name="Chapman S.B."/>
            <person name="Gainer-Dewar J."/>
            <person name="Goldberg J."/>
            <person name="Griggs A."/>
            <person name="Gujja S."/>
            <person name="Hansen M."/>
            <person name="Howarth C."/>
            <person name="Imamovic A."/>
            <person name="Ireland A."/>
            <person name="Larimer J."/>
            <person name="McCowan C."/>
            <person name="Murphy C."/>
            <person name="Pearson M."/>
            <person name="Poon T.W."/>
            <person name="Priest M."/>
            <person name="Roberts A."/>
            <person name="Saif S."/>
            <person name="Shea T."/>
            <person name="Sykes S."/>
            <person name="Wortman J."/>
            <person name="Nusbaum C."/>
            <person name="Birren B."/>
        </authorList>
    </citation>
    <scope>NUCLEOTIDE SEQUENCE [LARGE SCALE GENOMIC DNA]</scope>
    <source>
        <strain evidence="1">NJM9701</strain>
    </source>
</reference>
<dbReference type="RefSeq" id="XP_008871366.1">
    <property type="nucleotide sequence ID" value="XM_008873144.1"/>
</dbReference>
<dbReference type="EMBL" id="KI913965">
    <property type="protein sequence ID" value="ETW00341.1"/>
    <property type="molecule type" value="Genomic_DNA"/>
</dbReference>
<proteinExistence type="predicted"/>
<gene>
    <name evidence="1" type="ORF">H310_07708</name>
</gene>
<protein>
    <submittedName>
        <fullName evidence="1">Uncharacterized protein</fullName>
    </submittedName>
</protein>
<dbReference type="GeneID" id="20084758"/>